<sequence length="138" mass="14681">MDTRIEPFRPGDRISDDAELLELAAWLADASRPGERDLTLTWLDADDRVVGVVVPVDDAPAAPDVELTRHLGTLMREVLDEHAPGGSIVAVLGRPGDSAIGAADRAWNRALRADPGGRVRGVFVAADGVVRPLTLDDA</sequence>
<protein>
    <submittedName>
        <fullName evidence="1">Uncharacterized protein</fullName>
    </submittedName>
</protein>
<comment type="caution">
    <text evidence="1">The sequence shown here is derived from an EMBL/GenBank/DDBJ whole genome shotgun (WGS) entry which is preliminary data.</text>
</comment>
<dbReference type="Proteomes" id="UP001501138">
    <property type="component" value="Unassembled WGS sequence"/>
</dbReference>
<dbReference type="RefSeq" id="WP_344245624.1">
    <property type="nucleotide sequence ID" value="NZ_BAAAPM010000003.1"/>
</dbReference>
<reference evidence="1 2" key="1">
    <citation type="journal article" date="2019" name="Int. J. Syst. Evol. Microbiol.">
        <title>The Global Catalogue of Microorganisms (GCM) 10K type strain sequencing project: providing services to taxonomists for standard genome sequencing and annotation.</title>
        <authorList>
            <consortium name="The Broad Institute Genomics Platform"/>
            <consortium name="The Broad Institute Genome Sequencing Center for Infectious Disease"/>
            <person name="Wu L."/>
            <person name="Ma J."/>
        </authorList>
    </citation>
    <scope>NUCLEOTIDE SEQUENCE [LARGE SCALE GENOMIC DNA]</scope>
    <source>
        <strain evidence="1 2">JCM 15589</strain>
    </source>
</reference>
<dbReference type="EMBL" id="BAAAPM010000003">
    <property type="protein sequence ID" value="GAA1713011.1"/>
    <property type="molecule type" value="Genomic_DNA"/>
</dbReference>
<organism evidence="1 2">
    <name type="scientific">Isoptericola hypogeus</name>
    <dbReference type="NCBI Taxonomy" id="300179"/>
    <lineage>
        <taxon>Bacteria</taxon>
        <taxon>Bacillati</taxon>
        <taxon>Actinomycetota</taxon>
        <taxon>Actinomycetes</taxon>
        <taxon>Micrococcales</taxon>
        <taxon>Promicromonosporaceae</taxon>
        <taxon>Isoptericola</taxon>
    </lineage>
</organism>
<evidence type="ECO:0000313" key="1">
    <source>
        <dbReference type="EMBL" id="GAA1713011.1"/>
    </source>
</evidence>
<name>A0ABN2IWS0_9MICO</name>
<gene>
    <name evidence="1" type="ORF">GCM10009809_06440</name>
</gene>
<proteinExistence type="predicted"/>
<keyword evidence="2" id="KW-1185">Reference proteome</keyword>
<accession>A0ABN2IWS0</accession>
<evidence type="ECO:0000313" key="2">
    <source>
        <dbReference type="Proteomes" id="UP001501138"/>
    </source>
</evidence>